<keyword evidence="2 5" id="KW-0312">Gluconeogenesis</keyword>
<reference evidence="6 7" key="1">
    <citation type="journal article" date="2014" name="PLoS Genet.">
        <title>Hidden diversity in honey bee gut symbionts detected by single-cell genomics.</title>
        <authorList>
            <person name="Engel P."/>
            <person name="Stepanauskas R."/>
            <person name="Moran N."/>
        </authorList>
    </citation>
    <scope>NUCLEOTIDE SEQUENCE [LARGE SCALE GENOMIC DNA]</scope>
    <source>
        <strain evidence="6 7">SCGC AB-598-J21</strain>
    </source>
</reference>
<dbReference type="GO" id="GO:0051156">
    <property type="term" value="P:glucose 6-phosphate metabolic process"/>
    <property type="evidence" value="ECO:0007669"/>
    <property type="project" value="TreeGrafter"/>
</dbReference>
<proteinExistence type="inferred from homology"/>
<dbReference type="Gene3D" id="3.40.50.10490">
    <property type="entry name" value="Glucose-6-phosphate isomerase like protein, domain 1"/>
    <property type="match status" value="2"/>
</dbReference>
<protein>
    <recommendedName>
        <fullName evidence="1 5">Glucose-6-phosphate isomerase</fullName>
        <ecNumber evidence="1 5">5.3.1.9</ecNumber>
    </recommendedName>
</protein>
<dbReference type="PROSITE" id="PS51463">
    <property type="entry name" value="P_GLUCOSE_ISOMERASE_3"/>
    <property type="match status" value="1"/>
</dbReference>
<comment type="catalytic activity">
    <reaction evidence="5">
        <text>alpha-D-glucose 6-phosphate = beta-D-fructose 6-phosphate</text>
        <dbReference type="Rhea" id="RHEA:11816"/>
        <dbReference type="ChEBI" id="CHEBI:57634"/>
        <dbReference type="ChEBI" id="CHEBI:58225"/>
        <dbReference type="EC" id="5.3.1.9"/>
    </reaction>
</comment>
<comment type="caution">
    <text evidence="6">The sequence shown here is derived from an EMBL/GenBank/DDBJ whole genome shotgun (WGS) entry which is preliminary data.</text>
</comment>
<comment type="pathway">
    <text evidence="5">Carbohydrate degradation; glycolysis; D-glyceraldehyde 3-phosphate and glycerone phosphate from D-glucose: step 2/4.</text>
</comment>
<dbReference type="PANTHER" id="PTHR11469:SF1">
    <property type="entry name" value="GLUCOSE-6-PHOSPHATE ISOMERASE"/>
    <property type="match status" value="1"/>
</dbReference>
<dbReference type="AlphaFoldDB" id="A0A074VCZ9"/>
<evidence type="ECO:0000256" key="3">
    <source>
        <dbReference type="ARBA" id="ARBA00023152"/>
    </source>
</evidence>
<dbReference type="Pfam" id="PF00342">
    <property type="entry name" value="PGI"/>
    <property type="match status" value="1"/>
</dbReference>
<dbReference type="GO" id="GO:0004347">
    <property type="term" value="F:glucose-6-phosphate isomerase activity"/>
    <property type="evidence" value="ECO:0007669"/>
    <property type="project" value="UniProtKB-EC"/>
</dbReference>
<dbReference type="InterPro" id="IPR046348">
    <property type="entry name" value="SIS_dom_sf"/>
</dbReference>
<dbReference type="EC" id="5.3.1.9" evidence="1 5"/>
<dbReference type="PROSITE" id="PS00765">
    <property type="entry name" value="P_GLUCOSE_ISOMERASE_1"/>
    <property type="match status" value="1"/>
</dbReference>
<dbReference type="GO" id="GO:0048029">
    <property type="term" value="F:monosaccharide binding"/>
    <property type="evidence" value="ECO:0007669"/>
    <property type="project" value="TreeGrafter"/>
</dbReference>
<dbReference type="GO" id="GO:0006094">
    <property type="term" value="P:gluconeogenesis"/>
    <property type="evidence" value="ECO:0007669"/>
    <property type="project" value="UniProtKB-KW"/>
</dbReference>
<feature type="non-terminal residue" evidence="6">
    <location>
        <position position="174"/>
    </location>
</feature>
<evidence type="ECO:0000256" key="4">
    <source>
        <dbReference type="ARBA" id="ARBA00023235"/>
    </source>
</evidence>
<dbReference type="InterPro" id="IPR001672">
    <property type="entry name" value="G6P_Isomerase"/>
</dbReference>
<sequence>MKKITAMIKPFKLNAQTARNWFLQQGMSEADISRHFIAITSAVDKAQAFGITSDHTFSMFDWVGGRYSVWSTIGLSVICAIGKENFQDFLAGGRAMDEHFFHAPLRHNIPVLLGLIGLWYHTFYTTTSHAIIPYDHGLRRLAAHLQQLDMESNGKQVSRYGERLDFDTGPIIWG</sequence>
<dbReference type="CDD" id="cd05016">
    <property type="entry name" value="SIS_PGI_2"/>
    <property type="match status" value="1"/>
</dbReference>
<dbReference type="UniPathway" id="UPA00109">
    <property type="reaction ID" value="UER00181"/>
</dbReference>
<dbReference type="EMBL" id="AVQL01000348">
    <property type="protein sequence ID" value="KEQ01722.1"/>
    <property type="molecule type" value="Genomic_DNA"/>
</dbReference>
<dbReference type="PRINTS" id="PR00662">
    <property type="entry name" value="G6PISOMERASE"/>
</dbReference>
<keyword evidence="4 5" id="KW-0413">Isomerase</keyword>
<evidence type="ECO:0000313" key="6">
    <source>
        <dbReference type="EMBL" id="KEQ01722.1"/>
    </source>
</evidence>
<dbReference type="GO" id="GO:0006096">
    <property type="term" value="P:glycolytic process"/>
    <property type="evidence" value="ECO:0007669"/>
    <property type="project" value="UniProtKB-UniPathway"/>
</dbReference>
<dbReference type="InterPro" id="IPR018189">
    <property type="entry name" value="Phosphoglucose_isomerase_CS"/>
</dbReference>
<comment type="similarity">
    <text evidence="5">Belongs to the GPI family.</text>
</comment>
<dbReference type="GO" id="GO:0097367">
    <property type="term" value="F:carbohydrate derivative binding"/>
    <property type="evidence" value="ECO:0007669"/>
    <property type="project" value="InterPro"/>
</dbReference>
<evidence type="ECO:0000256" key="1">
    <source>
        <dbReference type="ARBA" id="ARBA00011952"/>
    </source>
</evidence>
<dbReference type="SUPFAM" id="SSF53697">
    <property type="entry name" value="SIS domain"/>
    <property type="match status" value="1"/>
</dbReference>
<evidence type="ECO:0000313" key="7">
    <source>
        <dbReference type="Proteomes" id="UP000027644"/>
    </source>
</evidence>
<name>A0A074VCZ9_9NEIS</name>
<evidence type="ECO:0000256" key="2">
    <source>
        <dbReference type="ARBA" id="ARBA00022432"/>
    </source>
</evidence>
<dbReference type="PANTHER" id="PTHR11469">
    <property type="entry name" value="GLUCOSE-6-PHOSPHATE ISOMERASE"/>
    <property type="match status" value="1"/>
</dbReference>
<evidence type="ECO:0000256" key="5">
    <source>
        <dbReference type="RuleBase" id="RU000612"/>
    </source>
</evidence>
<organism evidence="6 7">
    <name type="scientific">Snodgrassella alvi SCGC AB-598-J21</name>
    <dbReference type="NCBI Taxonomy" id="1385367"/>
    <lineage>
        <taxon>Bacteria</taxon>
        <taxon>Pseudomonadati</taxon>
        <taxon>Pseudomonadota</taxon>
        <taxon>Betaproteobacteria</taxon>
        <taxon>Neisseriales</taxon>
        <taxon>Neisseriaceae</taxon>
        <taxon>Snodgrassella</taxon>
    </lineage>
</organism>
<accession>A0A074VCZ9</accession>
<gene>
    <name evidence="6" type="ORF">SASC598J21_005020</name>
</gene>
<keyword evidence="3 5" id="KW-0324">Glycolysis</keyword>
<dbReference type="InterPro" id="IPR035482">
    <property type="entry name" value="SIS_PGI_2"/>
</dbReference>
<dbReference type="GO" id="GO:0005829">
    <property type="term" value="C:cytosol"/>
    <property type="evidence" value="ECO:0007669"/>
    <property type="project" value="TreeGrafter"/>
</dbReference>
<dbReference type="Proteomes" id="UP000027644">
    <property type="component" value="Unassembled WGS sequence"/>
</dbReference>